<proteinExistence type="predicted"/>
<reference evidence="3" key="1">
    <citation type="submission" date="2023-10" db="EMBL/GenBank/DDBJ databases">
        <authorList>
            <person name="Chen Y."/>
            <person name="Shah S."/>
            <person name="Dougan E. K."/>
            <person name="Thang M."/>
            <person name="Chan C."/>
        </authorList>
    </citation>
    <scope>NUCLEOTIDE SEQUENCE [LARGE SCALE GENOMIC DNA]</scope>
</reference>
<keyword evidence="2" id="KW-0812">Transmembrane</keyword>
<dbReference type="EMBL" id="CAUYUJ010020806">
    <property type="protein sequence ID" value="CAK0900592.1"/>
    <property type="molecule type" value="Genomic_DNA"/>
</dbReference>
<feature type="compositionally biased region" description="Polar residues" evidence="1">
    <location>
        <begin position="41"/>
        <end position="54"/>
    </location>
</feature>
<organism evidence="3 4">
    <name type="scientific">Prorocentrum cordatum</name>
    <dbReference type="NCBI Taxonomy" id="2364126"/>
    <lineage>
        <taxon>Eukaryota</taxon>
        <taxon>Sar</taxon>
        <taxon>Alveolata</taxon>
        <taxon>Dinophyceae</taxon>
        <taxon>Prorocentrales</taxon>
        <taxon>Prorocentraceae</taxon>
        <taxon>Prorocentrum</taxon>
    </lineage>
</organism>
<evidence type="ECO:0000256" key="2">
    <source>
        <dbReference type="SAM" id="Phobius"/>
    </source>
</evidence>
<feature type="region of interest" description="Disordered" evidence="1">
    <location>
        <begin position="178"/>
        <end position="202"/>
    </location>
</feature>
<sequence>MRVLCHVSCGKIERPRSVHGAFDSLALPSFAASQMGQSLSANSTEVELNSSDLTRQPPLAGLDGRNATAPEGGRAEKPRIVLGDMYRRDGAHARRRGADSLAEFEADVEILNRRLANASSGFDWSPQVLTAINVAVLLMIVGGVIGGAAAFLASREAPQAPTQQHERMTESLFLQQSFERRSPPEDEAPAFVERRGGNDACC</sequence>
<keyword evidence="2" id="KW-1133">Transmembrane helix</keyword>
<comment type="caution">
    <text evidence="3">The sequence shown here is derived from an EMBL/GenBank/DDBJ whole genome shotgun (WGS) entry which is preliminary data.</text>
</comment>
<accession>A0ABN9XL64</accession>
<evidence type="ECO:0000313" key="3">
    <source>
        <dbReference type="EMBL" id="CAK0900592.1"/>
    </source>
</evidence>
<keyword evidence="2" id="KW-0472">Membrane</keyword>
<keyword evidence="4" id="KW-1185">Reference proteome</keyword>
<protein>
    <submittedName>
        <fullName evidence="3">Uncharacterized protein</fullName>
    </submittedName>
</protein>
<feature type="transmembrane region" description="Helical" evidence="2">
    <location>
        <begin position="128"/>
        <end position="153"/>
    </location>
</feature>
<gene>
    <name evidence="3" type="ORF">PCOR1329_LOCUS77831</name>
</gene>
<dbReference type="Proteomes" id="UP001189429">
    <property type="component" value="Unassembled WGS sequence"/>
</dbReference>
<feature type="region of interest" description="Disordered" evidence="1">
    <location>
        <begin position="41"/>
        <end position="74"/>
    </location>
</feature>
<name>A0ABN9XL64_9DINO</name>
<evidence type="ECO:0000313" key="4">
    <source>
        <dbReference type="Proteomes" id="UP001189429"/>
    </source>
</evidence>
<evidence type="ECO:0000256" key="1">
    <source>
        <dbReference type="SAM" id="MobiDB-lite"/>
    </source>
</evidence>
<feature type="compositionally biased region" description="Basic and acidic residues" evidence="1">
    <location>
        <begin position="192"/>
        <end position="202"/>
    </location>
</feature>